<dbReference type="InterPro" id="IPR036291">
    <property type="entry name" value="NAD(P)-bd_dom_sf"/>
</dbReference>
<dbReference type="InterPro" id="IPR001509">
    <property type="entry name" value="Epimerase_deHydtase"/>
</dbReference>
<keyword evidence="3" id="KW-1185">Reference proteome</keyword>
<evidence type="ECO:0000313" key="3">
    <source>
        <dbReference type="Proteomes" id="UP000603865"/>
    </source>
</evidence>
<dbReference type="RefSeq" id="WP_189091020.1">
    <property type="nucleotide sequence ID" value="NZ_BMQL01000014.1"/>
</dbReference>
<dbReference type="GO" id="GO:0005737">
    <property type="term" value="C:cytoplasm"/>
    <property type="evidence" value="ECO:0007669"/>
    <property type="project" value="TreeGrafter"/>
</dbReference>
<protein>
    <submittedName>
        <fullName evidence="2">dTDP-4-dehydrorhamnose 3,5-epimerase</fullName>
    </submittedName>
</protein>
<organism evidence="2 3">
    <name type="scientific">Deinococcus ruber</name>
    <dbReference type="NCBI Taxonomy" id="1848197"/>
    <lineage>
        <taxon>Bacteria</taxon>
        <taxon>Thermotogati</taxon>
        <taxon>Deinococcota</taxon>
        <taxon>Deinococci</taxon>
        <taxon>Deinococcales</taxon>
        <taxon>Deinococcaceae</taxon>
        <taxon>Deinococcus</taxon>
    </lineage>
</organism>
<evidence type="ECO:0000313" key="2">
    <source>
        <dbReference type="EMBL" id="GGR12537.1"/>
    </source>
</evidence>
<sequence length="317" mass="34264">MRILVTGATGFLGGAAARALARSGHAVTGTGRDPQQGAALEQAGMRFLRADLKDDPAPLLQNIDAVLHCAARSTLWGHWRDFYTDNVTVSAALARACALRGIRLVHISTPSVYNAASQTRNVPESLPIGPRFDSLYARSKFLAEQEVRFYVPGAAILRPRGIYGPGDTSILPRLARALRSGRLPRLTRHEVYTELTHVQNVVHAAKLALERPAAGVFNITDGVSVPIWATLDQLADVLKVPRPTRFVPAAVVEQAARLLELAYRLAPGAPEPPITASGVRLLTRPMTLDLTRARERLGYVPVIHPEAGLNAVLEGLK</sequence>
<dbReference type="Proteomes" id="UP000603865">
    <property type="component" value="Unassembled WGS sequence"/>
</dbReference>
<evidence type="ECO:0000259" key="1">
    <source>
        <dbReference type="Pfam" id="PF01370"/>
    </source>
</evidence>
<gene>
    <name evidence="2" type="primary">galE1</name>
    <name evidence="2" type="ORF">GCM10008957_26850</name>
</gene>
<reference evidence="2" key="1">
    <citation type="journal article" date="2014" name="Int. J. Syst. Evol. Microbiol.">
        <title>Complete genome sequence of Corynebacterium casei LMG S-19264T (=DSM 44701T), isolated from a smear-ripened cheese.</title>
        <authorList>
            <consortium name="US DOE Joint Genome Institute (JGI-PGF)"/>
            <person name="Walter F."/>
            <person name="Albersmeier A."/>
            <person name="Kalinowski J."/>
            <person name="Ruckert C."/>
        </authorList>
    </citation>
    <scope>NUCLEOTIDE SEQUENCE</scope>
    <source>
        <strain evidence="2">JCM 31311</strain>
    </source>
</reference>
<feature type="domain" description="NAD-dependent epimerase/dehydratase" evidence="1">
    <location>
        <begin position="3"/>
        <end position="219"/>
    </location>
</feature>
<dbReference type="PANTHER" id="PTHR48079:SF6">
    <property type="entry name" value="NAD(P)-BINDING DOMAIN-CONTAINING PROTEIN-RELATED"/>
    <property type="match status" value="1"/>
</dbReference>
<proteinExistence type="predicted"/>
<dbReference type="InterPro" id="IPR051783">
    <property type="entry name" value="NAD(P)-dependent_oxidoreduct"/>
</dbReference>
<dbReference type="SUPFAM" id="SSF51735">
    <property type="entry name" value="NAD(P)-binding Rossmann-fold domains"/>
    <property type="match status" value="1"/>
</dbReference>
<reference evidence="2" key="2">
    <citation type="submission" date="2020-09" db="EMBL/GenBank/DDBJ databases">
        <authorList>
            <person name="Sun Q."/>
            <person name="Ohkuma M."/>
        </authorList>
    </citation>
    <scope>NUCLEOTIDE SEQUENCE</scope>
    <source>
        <strain evidence="2">JCM 31311</strain>
    </source>
</reference>
<dbReference type="EMBL" id="BMQL01000014">
    <property type="protein sequence ID" value="GGR12537.1"/>
    <property type="molecule type" value="Genomic_DNA"/>
</dbReference>
<dbReference type="GO" id="GO:0004029">
    <property type="term" value="F:aldehyde dehydrogenase (NAD+) activity"/>
    <property type="evidence" value="ECO:0007669"/>
    <property type="project" value="TreeGrafter"/>
</dbReference>
<comment type="caution">
    <text evidence="2">The sequence shown here is derived from an EMBL/GenBank/DDBJ whole genome shotgun (WGS) entry which is preliminary data.</text>
</comment>
<dbReference type="PANTHER" id="PTHR48079">
    <property type="entry name" value="PROTEIN YEEZ"/>
    <property type="match status" value="1"/>
</dbReference>
<dbReference type="Gene3D" id="3.40.50.720">
    <property type="entry name" value="NAD(P)-binding Rossmann-like Domain"/>
    <property type="match status" value="1"/>
</dbReference>
<dbReference type="AlphaFoldDB" id="A0A918F6F5"/>
<name>A0A918F6F5_9DEIO</name>
<accession>A0A918F6F5</accession>
<dbReference type="Pfam" id="PF01370">
    <property type="entry name" value="Epimerase"/>
    <property type="match status" value="1"/>
</dbReference>